<dbReference type="EMBL" id="CP114014">
    <property type="protein sequence ID" value="XAY07599.1"/>
    <property type="molecule type" value="Genomic_DNA"/>
</dbReference>
<reference evidence="2" key="1">
    <citation type="submission" date="2022-12" db="EMBL/GenBank/DDBJ databases">
        <title>Paraconexibacter alkalitolerans sp. nov. and Baekduia alba sp. nov., isolated from soil and emended description of the genera Paraconexibacter (Chun et al., 2020) and Baekduia (An et al., 2020).</title>
        <authorList>
            <person name="Vieira S."/>
            <person name="Huber K.J."/>
            <person name="Geppert A."/>
            <person name="Wolf J."/>
            <person name="Neumann-Schaal M."/>
            <person name="Muesken M."/>
            <person name="Overmann J."/>
        </authorList>
    </citation>
    <scope>NUCLEOTIDE SEQUENCE</scope>
    <source>
        <strain evidence="2">AEG42_29</strain>
    </source>
</reference>
<protein>
    <submittedName>
        <fullName evidence="2">Uncharacterized protein</fullName>
    </submittedName>
</protein>
<keyword evidence="1" id="KW-1133">Transmembrane helix</keyword>
<evidence type="ECO:0000313" key="2">
    <source>
        <dbReference type="EMBL" id="XAY07599.1"/>
    </source>
</evidence>
<keyword evidence="1" id="KW-0472">Membrane</keyword>
<gene>
    <name evidence="2" type="ORF">DSM112329_04486</name>
</gene>
<sequence length="73" mass="7826">MPVAVALWVWILCAWVAVSLSAGLVLWVVYLRAVCRRAVARRRAQQRCARAGGPDACGCGARPHDRAETPGGP</sequence>
<name>A0AAU7B107_9ACTN</name>
<dbReference type="AlphaFoldDB" id="A0AAU7B107"/>
<accession>A0AAU7B107</accession>
<evidence type="ECO:0000256" key="1">
    <source>
        <dbReference type="SAM" id="Phobius"/>
    </source>
</evidence>
<dbReference type="KEGG" id="parq:DSM112329_04486"/>
<keyword evidence="1" id="KW-0812">Transmembrane</keyword>
<proteinExistence type="predicted"/>
<feature type="transmembrane region" description="Helical" evidence="1">
    <location>
        <begin position="6"/>
        <end position="33"/>
    </location>
</feature>
<dbReference type="RefSeq" id="WP_354698789.1">
    <property type="nucleotide sequence ID" value="NZ_CP114014.1"/>
</dbReference>
<organism evidence="2">
    <name type="scientific">Paraconexibacter sp. AEG42_29</name>
    <dbReference type="NCBI Taxonomy" id="2997339"/>
    <lineage>
        <taxon>Bacteria</taxon>
        <taxon>Bacillati</taxon>
        <taxon>Actinomycetota</taxon>
        <taxon>Thermoleophilia</taxon>
        <taxon>Solirubrobacterales</taxon>
        <taxon>Paraconexibacteraceae</taxon>
        <taxon>Paraconexibacter</taxon>
    </lineage>
</organism>